<evidence type="ECO:0000313" key="1">
    <source>
        <dbReference type="EMBL" id="EMM73947.1"/>
    </source>
</evidence>
<sequence length="64" mass="7808">MQRLERKKLKRLEKRRLKEIDLLKKGYTCYGVSKKLGVSKQSVMRWRDRYESEGIEGVNRYLFL</sequence>
<protein>
    <submittedName>
        <fullName evidence="1">Homeodomain-like domain protein</fullName>
    </submittedName>
</protein>
<dbReference type="SUPFAM" id="SSF46689">
    <property type="entry name" value="Homeodomain-like"/>
    <property type="match status" value="1"/>
</dbReference>
<organism evidence="1 2">
    <name type="scientific">Leptospira weilii str. 2006001855</name>
    <dbReference type="NCBI Taxonomy" id="996804"/>
    <lineage>
        <taxon>Bacteria</taxon>
        <taxon>Pseudomonadati</taxon>
        <taxon>Spirochaetota</taxon>
        <taxon>Spirochaetia</taxon>
        <taxon>Leptospirales</taxon>
        <taxon>Leptospiraceae</taxon>
        <taxon>Leptospira</taxon>
    </lineage>
</organism>
<dbReference type="AlphaFoldDB" id="M6FRX5"/>
<dbReference type="GO" id="GO:0003677">
    <property type="term" value="F:DNA binding"/>
    <property type="evidence" value="ECO:0007669"/>
    <property type="project" value="UniProtKB-KW"/>
</dbReference>
<keyword evidence="1" id="KW-0238">DNA-binding</keyword>
<name>M6FRX5_9LEPT</name>
<dbReference type="Pfam" id="PF13384">
    <property type="entry name" value="HTH_23"/>
    <property type="match status" value="1"/>
</dbReference>
<dbReference type="InterPro" id="IPR009057">
    <property type="entry name" value="Homeodomain-like_sf"/>
</dbReference>
<proteinExistence type="predicted"/>
<evidence type="ECO:0000313" key="2">
    <source>
        <dbReference type="Proteomes" id="UP000012101"/>
    </source>
</evidence>
<comment type="caution">
    <text evidence="1">The sequence shown here is derived from an EMBL/GenBank/DDBJ whole genome shotgun (WGS) entry which is preliminary data.</text>
</comment>
<reference evidence="1 2" key="1">
    <citation type="submission" date="2013-01" db="EMBL/GenBank/DDBJ databases">
        <authorList>
            <person name="Harkins D.M."/>
            <person name="Durkin A.S."/>
            <person name="Brinkac L.M."/>
            <person name="Haft D.H."/>
            <person name="Selengut J.D."/>
            <person name="Sanka R."/>
            <person name="DePew J."/>
            <person name="Purushe J."/>
            <person name="Hospenthal D.R."/>
            <person name="Murray C.K."/>
            <person name="Pimentel G."/>
            <person name="Wasfy M."/>
            <person name="Vinetz J.M."/>
            <person name="Sutton G.G."/>
            <person name="Nierman W.C."/>
            <person name="Fouts D.E."/>
        </authorList>
    </citation>
    <scope>NUCLEOTIDE SEQUENCE [LARGE SCALE GENOMIC DNA]</scope>
    <source>
        <strain evidence="1 2">2006001855</strain>
    </source>
</reference>
<keyword evidence="1" id="KW-0371">Homeobox</keyword>
<accession>M6FRX5</accession>
<dbReference type="EMBL" id="AFJM02000022">
    <property type="protein sequence ID" value="EMM73947.1"/>
    <property type="molecule type" value="Genomic_DNA"/>
</dbReference>
<dbReference type="Proteomes" id="UP000012101">
    <property type="component" value="Unassembled WGS sequence"/>
</dbReference>
<gene>
    <name evidence="1" type="ORF">LEP1GSC038_2204</name>
</gene>